<sequence>MLKSAGGGPSDHGSGEELGEYWPRSVKKPLGKAQKGNNLKKLGKSQRNQAKSGKVWRVKRVRK</sequence>
<evidence type="ECO:0000256" key="1">
    <source>
        <dbReference type="SAM" id="MobiDB-lite"/>
    </source>
</evidence>
<feature type="compositionally biased region" description="Basic residues" evidence="1">
    <location>
        <begin position="54"/>
        <end position="63"/>
    </location>
</feature>
<feature type="compositionally biased region" description="Gly residues" evidence="1">
    <location>
        <begin position="1"/>
        <end position="10"/>
    </location>
</feature>
<protein>
    <submittedName>
        <fullName evidence="2">Uncharacterized protein</fullName>
    </submittedName>
</protein>
<name>A0A8S9RDP1_BRACR</name>
<accession>A0A8S9RDP1</accession>
<comment type="caution">
    <text evidence="2">The sequence shown here is derived from an EMBL/GenBank/DDBJ whole genome shotgun (WGS) entry which is preliminary data.</text>
</comment>
<gene>
    <name evidence="2" type="ORF">F2Q69_00062109</name>
</gene>
<dbReference type="EMBL" id="QGKX02000095">
    <property type="protein sequence ID" value="KAF3570910.1"/>
    <property type="molecule type" value="Genomic_DNA"/>
</dbReference>
<dbReference type="Proteomes" id="UP000712600">
    <property type="component" value="Unassembled WGS sequence"/>
</dbReference>
<dbReference type="AlphaFoldDB" id="A0A8S9RDP1"/>
<evidence type="ECO:0000313" key="2">
    <source>
        <dbReference type="EMBL" id="KAF3570910.1"/>
    </source>
</evidence>
<feature type="region of interest" description="Disordered" evidence="1">
    <location>
        <begin position="1"/>
        <end position="63"/>
    </location>
</feature>
<proteinExistence type="predicted"/>
<reference evidence="2" key="1">
    <citation type="submission" date="2019-12" db="EMBL/GenBank/DDBJ databases">
        <title>Genome sequencing and annotation of Brassica cretica.</title>
        <authorList>
            <person name="Studholme D.J."/>
            <person name="Sarris P."/>
        </authorList>
    </citation>
    <scope>NUCLEOTIDE SEQUENCE</scope>
    <source>
        <strain evidence="2">PFS-109/04</strain>
        <tissue evidence="2">Leaf</tissue>
    </source>
</reference>
<evidence type="ECO:0000313" key="3">
    <source>
        <dbReference type="Proteomes" id="UP000712600"/>
    </source>
</evidence>
<organism evidence="2 3">
    <name type="scientific">Brassica cretica</name>
    <name type="common">Mustard</name>
    <dbReference type="NCBI Taxonomy" id="69181"/>
    <lineage>
        <taxon>Eukaryota</taxon>
        <taxon>Viridiplantae</taxon>
        <taxon>Streptophyta</taxon>
        <taxon>Embryophyta</taxon>
        <taxon>Tracheophyta</taxon>
        <taxon>Spermatophyta</taxon>
        <taxon>Magnoliopsida</taxon>
        <taxon>eudicotyledons</taxon>
        <taxon>Gunneridae</taxon>
        <taxon>Pentapetalae</taxon>
        <taxon>rosids</taxon>
        <taxon>malvids</taxon>
        <taxon>Brassicales</taxon>
        <taxon>Brassicaceae</taxon>
        <taxon>Brassiceae</taxon>
        <taxon>Brassica</taxon>
    </lineage>
</organism>